<accession>A0A0C3BL67</accession>
<name>A0A0C3BL67_HEBCY</name>
<gene>
    <name evidence="1" type="ORF">M413DRAFT_13391</name>
</gene>
<evidence type="ECO:0000313" key="1">
    <source>
        <dbReference type="EMBL" id="KIM37460.1"/>
    </source>
</evidence>
<sequence length="289" mass="33247">MHARTALENLANKILTKIILIVGTVPTHFSIFCHLSQSLRAVALDTEKLWSDLDTTFWTCPVMPLLVEDWYIEFLVWWTERVNGLGFLLYGPQSNVPWRLESIVFKSSKFLEDYDHNFLDITFPLPSLQKYSVFDLLACDGLASYPAAFLTWGKLTHIDLRLKTMTLSEWRIFVVALRVVQSLRIDFDINMEAEDEDGVTVTSPTIQHTLADVEELWLVIRTGDALMEYAPILNWLVLGMPGIWGLQQLWPNYVDKMRASRWLNGRNQGMEIVLPWLTLLDDAQVGSLQ</sequence>
<reference evidence="2" key="2">
    <citation type="submission" date="2015-01" db="EMBL/GenBank/DDBJ databases">
        <title>Evolutionary Origins and Diversification of the Mycorrhizal Mutualists.</title>
        <authorList>
            <consortium name="DOE Joint Genome Institute"/>
            <consortium name="Mycorrhizal Genomics Consortium"/>
            <person name="Kohler A."/>
            <person name="Kuo A."/>
            <person name="Nagy L.G."/>
            <person name="Floudas D."/>
            <person name="Copeland A."/>
            <person name="Barry K.W."/>
            <person name="Cichocki N."/>
            <person name="Veneault-Fourrey C."/>
            <person name="LaButti K."/>
            <person name="Lindquist E.A."/>
            <person name="Lipzen A."/>
            <person name="Lundell T."/>
            <person name="Morin E."/>
            <person name="Murat C."/>
            <person name="Riley R."/>
            <person name="Ohm R."/>
            <person name="Sun H."/>
            <person name="Tunlid A."/>
            <person name="Henrissat B."/>
            <person name="Grigoriev I.V."/>
            <person name="Hibbett D.S."/>
            <person name="Martin F."/>
        </authorList>
    </citation>
    <scope>NUCLEOTIDE SEQUENCE [LARGE SCALE GENOMIC DNA]</scope>
    <source>
        <strain evidence="2">h7</strain>
    </source>
</reference>
<dbReference type="AlphaFoldDB" id="A0A0C3BL67"/>
<evidence type="ECO:0000313" key="2">
    <source>
        <dbReference type="Proteomes" id="UP000053424"/>
    </source>
</evidence>
<organism evidence="1 2">
    <name type="scientific">Hebeloma cylindrosporum</name>
    <dbReference type="NCBI Taxonomy" id="76867"/>
    <lineage>
        <taxon>Eukaryota</taxon>
        <taxon>Fungi</taxon>
        <taxon>Dikarya</taxon>
        <taxon>Basidiomycota</taxon>
        <taxon>Agaricomycotina</taxon>
        <taxon>Agaricomycetes</taxon>
        <taxon>Agaricomycetidae</taxon>
        <taxon>Agaricales</taxon>
        <taxon>Agaricineae</taxon>
        <taxon>Hymenogastraceae</taxon>
        <taxon>Hebeloma</taxon>
    </lineage>
</organism>
<dbReference type="EMBL" id="KN831797">
    <property type="protein sequence ID" value="KIM37460.1"/>
    <property type="molecule type" value="Genomic_DNA"/>
</dbReference>
<dbReference type="HOGENOM" id="CLU_963306_0_0_1"/>
<dbReference type="Proteomes" id="UP000053424">
    <property type="component" value="Unassembled WGS sequence"/>
</dbReference>
<reference evidence="1 2" key="1">
    <citation type="submission" date="2014-04" db="EMBL/GenBank/DDBJ databases">
        <authorList>
            <consortium name="DOE Joint Genome Institute"/>
            <person name="Kuo A."/>
            <person name="Gay G."/>
            <person name="Dore J."/>
            <person name="Kohler A."/>
            <person name="Nagy L.G."/>
            <person name="Floudas D."/>
            <person name="Copeland A."/>
            <person name="Barry K.W."/>
            <person name="Cichocki N."/>
            <person name="Veneault-Fourrey C."/>
            <person name="LaButti K."/>
            <person name="Lindquist E.A."/>
            <person name="Lipzen A."/>
            <person name="Lundell T."/>
            <person name="Morin E."/>
            <person name="Murat C."/>
            <person name="Sun H."/>
            <person name="Tunlid A."/>
            <person name="Henrissat B."/>
            <person name="Grigoriev I.V."/>
            <person name="Hibbett D.S."/>
            <person name="Martin F."/>
            <person name="Nordberg H.P."/>
            <person name="Cantor M.N."/>
            <person name="Hua S.X."/>
        </authorList>
    </citation>
    <scope>NUCLEOTIDE SEQUENCE [LARGE SCALE GENOMIC DNA]</scope>
    <source>
        <strain evidence="2">h7</strain>
    </source>
</reference>
<keyword evidence="2" id="KW-1185">Reference proteome</keyword>
<protein>
    <submittedName>
        <fullName evidence="1">Uncharacterized protein</fullName>
    </submittedName>
</protein>
<proteinExistence type="predicted"/>